<dbReference type="EMBL" id="MF101425">
    <property type="protein sequence ID" value="ARW62845.1"/>
    <property type="molecule type" value="Genomic_DNA"/>
</dbReference>
<organism evidence="1">
    <name type="scientific">Leptosiphonia brodiei</name>
    <dbReference type="NCBI Taxonomy" id="2608611"/>
    <lineage>
        <taxon>Eukaryota</taxon>
        <taxon>Rhodophyta</taxon>
        <taxon>Florideophyceae</taxon>
        <taxon>Rhodymeniophycidae</taxon>
        <taxon>Ceramiales</taxon>
        <taxon>Rhodomelaceae</taxon>
        <taxon>Polysiphonioideae</taxon>
        <taxon>Leptosiphonia</taxon>
    </lineage>
</organism>
<proteinExistence type="predicted"/>
<dbReference type="InterPro" id="IPR028978">
    <property type="entry name" value="Chorismate_lyase_/UTRA_dom_sf"/>
</dbReference>
<sequence length="162" mass="19576">MISNINKIQIICIFQRNKIHLSKQISTKIITLNEGSHTKLIGYKYNCITKLKILQKSQKKMRYVWLDNSLYTSITFARSIWYIINYRELNINITNNYPIGLSFAKNKIDIHRNIYEMYYCYSQELEQIFKFHKGIWGRKYIIYNFNNYSTVIQEFFSPNIKL</sequence>
<dbReference type="InterPro" id="IPR002800">
    <property type="entry name" value="Rv2949c-like"/>
</dbReference>
<protein>
    <submittedName>
        <fullName evidence="1">Uncharacterized protein</fullName>
    </submittedName>
</protein>
<dbReference type="Pfam" id="PF01947">
    <property type="entry name" value="Rv2949c-like"/>
    <property type="match status" value="1"/>
</dbReference>
<keyword evidence="1" id="KW-0934">Plastid</keyword>
<dbReference type="RefSeq" id="YP_009394283.1">
    <property type="nucleotide sequence ID" value="NC_035272.1"/>
</dbReference>
<gene>
    <name evidence="1" type="primary">ycf21</name>
</gene>
<name>A0A1Z1MAK9_9FLOR</name>
<reference evidence="1" key="1">
    <citation type="journal article" date="2017" name="J. Phycol.">
        <title>Analysis of chloroplast genomes and a supermatrix inform reclassification of the Rhodomelaceae (Rhodophyta).</title>
        <authorList>
            <person name="Diaz-Tapia P."/>
            <person name="Maggs C.A."/>
            <person name="West J.A."/>
            <person name="Verbruggen H."/>
        </authorList>
    </citation>
    <scope>NUCLEOTIDE SEQUENCE</scope>
    <source>
        <strain evidence="1">PD516</strain>
    </source>
</reference>
<keyword evidence="1" id="KW-0150">Chloroplast</keyword>
<accession>A0A1Z1MAK9</accession>
<dbReference type="GeneID" id="33356121"/>
<dbReference type="SUPFAM" id="SSF64288">
    <property type="entry name" value="Chorismate lyase-like"/>
    <property type="match status" value="1"/>
</dbReference>
<dbReference type="Gene3D" id="3.40.1410.10">
    <property type="entry name" value="Chorismate lyase-like"/>
    <property type="match status" value="1"/>
</dbReference>
<evidence type="ECO:0000313" key="1">
    <source>
        <dbReference type="EMBL" id="ARW62845.1"/>
    </source>
</evidence>
<geneLocation type="chloroplast" evidence="1"/>
<dbReference type="AlphaFoldDB" id="A0A1Z1MAK9"/>